<dbReference type="PANTHER" id="PTHR47958">
    <property type="entry name" value="ATP-DEPENDENT RNA HELICASE DBP3"/>
    <property type="match status" value="1"/>
</dbReference>
<comment type="caution">
    <text evidence="4">The sequence shown here is derived from an EMBL/GenBank/DDBJ whole genome shotgun (WGS) entry which is preliminary data.</text>
</comment>
<dbReference type="InterPro" id="IPR014001">
    <property type="entry name" value="Helicase_ATP-bd"/>
</dbReference>
<evidence type="ECO:0000256" key="1">
    <source>
        <dbReference type="ARBA" id="ARBA00022801"/>
    </source>
</evidence>
<accession>W7TG94</accession>
<keyword evidence="2 4" id="KW-0547">Nucleotide-binding</keyword>
<reference evidence="4 5" key="1">
    <citation type="journal article" date="2014" name="Mol. Plant">
        <title>Chromosome Scale Genome Assembly and Transcriptome Profiling of Nannochloropsis gaditana in Nitrogen Depletion.</title>
        <authorList>
            <person name="Corteggiani Carpinelli E."/>
            <person name="Telatin A."/>
            <person name="Vitulo N."/>
            <person name="Forcato C."/>
            <person name="D'Angelo M."/>
            <person name="Schiavon R."/>
            <person name="Vezzi A."/>
            <person name="Giacometti G.M."/>
            <person name="Morosinotto T."/>
            <person name="Valle G."/>
        </authorList>
    </citation>
    <scope>NUCLEOTIDE SEQUENCE [LARGE SCALE GENOMIC DNA]</scope>
    <source>
        <strain evidence="4 5">B-31</strain>
    </source>
</reference>
<name>W7TG94_9STRA</name>
<dbReference type="AlphaFoldDB" id="W7TG94"/>
<keyword evidence="2 4" id="KW-0347">Helicase</keyword>
<dbReference type="GO" id="GO:0003676">
    <property type="term" value="F:nucleic acid binding"/>
    <property type="evidence" value="ECO:0007669"/>
    <property type="project" value="InterPro"/>
</dbReference>
<proteinExistence type="predicted"/>
<keyword evidence="2 4" id="KW-0067">ATP-binding</keyword>
<dbReference type="PROSITE" id="PS51192">
    <property type="entry name" value="HELICASE_ATP_BIND_1"/>
    <property type="match status" value="1"/>
</dbReference>
<protein>
    <submittedName>
        <fullName evidence="4">Helicase at 25e</fullName>
    </submittedName>
</protein>
<evidence type="ECO:0000256" key="2">
    <source>
        <dbReference type="ARBA" id="ARBA00022806"/>
    </source>
</evidence>
<dbReference type="InterPro" id="IPR027417">
    <property type="entry name" value="P-loop_NTPase"/>
</dbReference>
<dbReference type="GO" id="GO:0016787">
    <property type="term" value="F:hydrolase activity"/>
    <property type="evidence" value="ECO:0007669"/>
    <property type="project" value="UniProtKB-KW"/>
</dbReference>
<keyword evidence="1" id="KW-0378">Hydrolase</keyword>
<dbReference type="SUPFAM" id="SSF52540">
    <property type="entry name" value="P-loop containing nucleoside triphosphate hydrolases"/>
    <property type="match status" value="1"/>
</dbReference>
<dbReference type="EMBL" id="AZIL01003573">
    <property type="protein sequence ID" value="EWM19969.1"/>
    <property type="molecule type" value="Genomic_DNA"/>
</dbReference>
<evidence type="ECO:0000259" key="3">
    <source>
        <dbReference type="PROSITE" id="PS51192"/>
    </source>
</evidence>
<dbReference type="GO" id="GO:0004386">
    <property type="term" value="F:helicase activity"/>
    <property type="evidence" value="ECO:0007669"/>
    <property type="project" value="UniProtKB-KW"/>
</dbReference>
<sequence>DEECPSVIVIGHTRELAFQISKEYARFGKYLPQVRVAVFYGGVPIKQNMDLLASDQKPHIIVGTPGRILELVRKKVLKLDHVKRFVLDECDKLLDALDMRRDIQEIFRATPHEKQVRPPSLPFSLAPLPPIFVFPFIGR</sequence>
<dbReference type="InterPro" id="IPR011545">
    <property type="entry name" value="DEAD/DEAH_box_helicase_dom"/>
</dbReference>
<dbReference type="Proteomes" id="UP000019335">
    <property type="component" value="Unassembled WGS sequence"/>
</dbReference>
<dbReference type="OrthoDB" id="10265785at2759"/>
<evidence type="ECO:0000313" key="5">
    <source>
        <dbReference type="Proteomes" id="UP000019335"/>
    </source>
</evidence>
<evidence type="ECO:0000313" key="4">
    <source>
        <dbReference type="EMBL" id="EWM19969.1"/>
    </source>
</evidence>
<gene>
    <name evidence="4" type="ORF">Naga_102560g1</name>
</gene>
<feature type="domain" description="Helicase ATP-binding" evidence="3">
    <location>
        <begin position="1"/>
        <end position="129"/>
    </location>
</feature>
<dbReference type="Gene3D" id="3.40.50.300">
    <property type="entry name" value="P-loop containing nucleotide triphosphate hydrolases"/>
    <property type="match status" value="1"/>
</dbReference>
<dbReference type="Pfam" id="PF00270">
    <property type="entry name" value="DEAD"/>
    <property type="match status" value="1"/>
</dbReference>
<dbReference type="GO" id="GO:0005524">
    <property type="term" value="F:ATP binding"/>
    <property type="evidence" value="ECO:0007669"/>
    <property type="project" value="InterPro"/>
</dbReference>
<feature type="non-terminal residue" evidence="4">
    <location>
        <position position="1"/>
    </location>
</feature>
<organism evidence="4 5">
    <name type="scientific">Nannochloropsis gaditana</name>
    <dbReference type="NCBI Taxonomy" id="72520"/>
    <lineage>
        <taxon>Eukaryota</taxon>
        <taxon>Sar</taxon>
        <taxon>Stramenopiles</taxon>
        <taxon>Ochrophyta</taxon>
        <taxon>Eustigmatophyceae</taxon>
        <taxon>Eustigmatales</taxon>
        <taxon>Monodopsidaceae</taxon>
        <taxon>Nannochloropsis</taxon>
    </lineage>
</organism>
<keyword evidence="5" id="KW-1185">Reference proteome</keyword>